<dbReference type="RefSeq" id="WP_081153432.1">
    <property type="nucleotide sequence ID" value="NZ_LVYD01000064.1"/>
</dbReference>
<gene>
    <name evidence="1" type="ORF">A3860_34170</name>
</gene>
<reference evidence="1 2" key="1">
    <citation type="submission" date="2016-03" db="EMBL/GenBank/DDBJ databases">
        <title>Niastella vici sp. nov., isolated from farmland soil.</title>
        <authorList>
            <person name="Chen L."/>
            <person name="Wang D."/>
            <person name="Yang S."/>
            <person name="Wang G."/>
        </authorList>
    </citation>
    <scope>NUCLEOTIDE SEQUENCE [LARGE SCALE GENOMIC DNA]</scope>
    <source>
        <strain evidence="1 2">DJ57</strain>
    </source>
</reference>
<dbReference type="EMBL" id="LVYD01000064">
    <property type="protein sequence ID" value="OQP60425.1"/>
    <property type="molecule type" value="Genomic_DNA"/>
</dbReference>
<comment type="caution">
    <text evidence="1">The sequence shown here is derived from an EMBL/GenBank/DDBJ whole genome shotgun (WGS) entry which is preliminary data.</text>
</comment>
<evidence type="ECO:0000313" key="2">
    <source>
        <dbReference type="Proteomes" id="UP000192796"/>
    </source>
</evidence>
<evidence type="ECO:0000313" key="1">
    <source>
        <dbReference type="EMBL" id="OQP60425.1"/>
    </source>
</evidence>
<protein>
    <submittedName>
        <fullName evidence="1">Uncharacterized protein</fullName>
    </submittedName>
</protein>
<proteinExistence type="predicted"/>
<keyword evidence="2" id="KW-1185">Reference proteome</keyword>
<dbReference type="OrthoDB" id="1492911at2"/>
<name>A0A1V9FPY7_9BACT</name>
<sequence>MLLEHFRHDPVGLPLFSLTKSKKAGDTIQASYIDYVFRAFYLTMQDLEQLEMAKGELVPDGRNSIVATSLWFLGLESYLNTLLKLTCGHVNEEFAKYKVKNLTEKLTALLILLQVDDLPVKRTGVYNRIHEFTTFRNEVFHDRNVGSPVKFSKTMFSEIPINCNLVDVMQGLLIFLEVAALLRFSLSGLDTMPDIFIHVSNKAFTKKLDVLYSDLIRPSFEAVLAKHQLSTHLNLMINNCGPLSSSIFSYGDITAKIVADSPPEYYFPLNPENTSICSELMIKIVSAEAISPAHFTLGRYVISNE</sequence>
<organism evidence="1 2">
    <name type="scientific">Niastella vici</name>
    <dbReference type="NCBI Taxonomy" id="1703345"/>
    <lineage>
        <taxon>Bacteria</taxon>
        <taxon>Pseudomonadati</taxon>
        <taxon>Bacteroidota</taxon>
        <taxon>Chitinophagia</taxon>
        <taxon>Chitinophagales</taxon>
        <taxon>Chitinophagaceae</taxon>
        <taxon>Niastella</taxon>
    </lineage>
</organism>
<accession>A0A1V9FPY7</accession>
<dbReference type="AlphaFoldDB" id="A0A1V9FPY7"/>
<dbReference type="Proteomes" id="UP000192796">
    <property type="component" value="Unassembled WGS sequence"/>
</dbReference>